<evidence type="ECO:0000313" key="1">
    <source>
        <dbReference type="EMBL" id="EFO77377.1"/>
    </source>
</evidence>
<gene>
    <name evidence="1" type="ORF">HMPREF9003_1478</name>
</gene>
<comment type="caution">
    <text evidence="1">The sequence shown here is derived from an EMBL/GenBank/DDBJ whole genome shotgun (WGS) entry which is preliminary data.</text>
</comment>
<reference evidence="1 2" key="1">
    <citation type="submission" date="2010-10" db="EMBL/GenBank/DDBJ databases">
        <authorList>
            <person name="Durkin A.S."/>
            <person name="Madupu R."/>
            <person name="Torralba M."/>
            <person name="Gillis M."/>
            <person name="Methe B."/>
            <person name="Sutton G."/>
            <person name="Nelson K.E."/>
        </authorList>
    </citation>
    <scope>NUCLEOTIDE SEQUENCE [LARGE SCALE GENOMIC DNA]</scope>
    <source>
        <strain evidence="1 2">JCVIHMP022</strain>
    </source>
</reference>
<proteinExistence type="predicted"/>
<protein>
    <submittedName>
        <fullName evidence="1">Uncharacterized protein</fullName>
    </submittedName>
</protein>
<evidence type="ECO:0000313" key="2">
    <source>
        <dbReference type="Proteomes" id="UP000003457"/>
    </source>
</evidence>
<dbReference type="Proteomes" id="UP000003457">
    <property type="component" value="Unassembled WGS sequence"/>
</dbReference>
<sequence length="65" mass="7012">MYPRRAAAARFEGTWTVRPSGVVTVANCGASVFQCARLERVRERDVLFFGVAISLACPSTADSSC</sequence>
<organism evidence="1 2">
    <name type="scientific">Bifidobacterium dentium JCVIHMP022</name>
    <dbReference type="NCBI Taxonomy" id="553191"/>
    <lineage>
        <taxon>Bacteria</taxon>
        <taxon>Bacillati</taxon>
        <taxon>Actinomycetota</taxon>
        <taxon>Actinomycetes</taxon>
        <taxon>Bifidobacteriales</taxon>
        <taxon>Bifidobacteriaceae</taxon>
        <taxon>Bifidobacterium</taxon>
    </lineage>
</organism>
<dbReference type="AlphaFoldDB" id="A0AB72Z015"/>
<name>A0AB72Z015_9BIFI</name>
<accession>A0AB72Z015</accession>
<dbReference type="EMBL" id="AEHJ01000028">
    <property type="protein sequence ID" value="EFO77377.1"/>
    <property type="molecule type" value="Genomic_DNA"/>
</dbReference>